<sequence>MVPVGLLSFATSVCGDVSGIPGSLLPSCCLSPQCKSILLFPTQKKVHCCSVCALRLALSLLDSSSSRTHISEVRKKRIDGAVLWIAVRVCSPQLPDMPLVRLAFCDSGCYTGRQRQLHWCCLPVGIPYHLHFYPDKANKLKMAGLVLLVFALFLTVVYMSMQQFTPDLGKYLSGTSA</sequence>
<reference evidence="2 3" key="1">
    <citation type="submission" date="2017-11" db="EMBL/GenBank/DDBJ databases">
        <title>De-novo sequencing of pomegranate (Punica granatum L.) genome.</title>
        <authorList>
            <person name="Akparov Z."/>
            <person name="Amiraslanov A."/>
            <person name="Hajiyeva S."/>
            <person name="Abbasov M."/>
            <person name="Kaur K."/>
            <person name="Hamwieh A."/>
            <person name="Solovyev V."/>
            <person name="Salamov A."/>
            <person name="Braich B."/>
            <person name="Kosarev P."/>
            <person name="Mahmoud A."/>
            <person name="Hajiyev E."/>
            <person name="Babayeva S."/>
            <person name="Izzatullayeva V."/>
            <person name="Mammadov A."/>
            <person name="Mammadov A."/>
            <person name="Sharifova S."/>
            <person name="Ojaghi J."/>
            <person name="Eynullazada K."/>
            <person name="Bayramov B."/>
            <person name="Abdulazimova A."/>
            <person name="Shahmuradov I."/>
        </authorList>
    </citation>
    <scope>NUCLEOTIDE SEQUENCE [LARGE SCALE GENOMIC DNA]</scope>
    <source>
        <strain evidence="3">cv. AG2017</strain>
        <tissue evidence="2">Leaf</tissue>
    </source>
</reference>
<proteinExistence type="predicted"/>
<evidence type="ECO:0000256" key="1">
    <source>
        <dbReference type="SAM" id="Phobius"/>
    </source>
</evidence>
<gene>
    <name evidence="2" type="ORF">CRG98_038757</name>
</gene>
<protein>
    <submittedName>
        <fullName evidence="2">Uncharacterized protein</fullName>
    </submittedName>
</protein>
<name>A0A2I0IB06_PUNGR</name>
<accession>A0A2I0IB06</accession>
<dbReference type="AlphaFoldDB" id="A0A2I0IB06"/>
<keyword evidence="1" id="KW-1133">Transmembrane helix</keyword>
<feature type="transmembrane region" description="Helical" evidence="1">
    <location>
        <begin position="142"/>
        <end position="161"/>
    </location>
</feature>
<organism evidence="2 3">
    <name type="scientific">Punica granatum</name>
    <name type="common">Pomegranate</name>
    <dbReference type="NCBI Taxonomy" id="22663"/>
    <lineage>
        <taxon>Eukaryota</taxon>
        <taxon>Viridiplantae</taxon>
        <taxon>Streptophyta</taxon>
        <taxon>Embryophyta</taxon>
        <taxon>Tracheophyta</taxon>
        <taxon>Spermatophyta</taxon>
        <taxon>Magnoliopsida</taxon>
        <taxon>eudicotyledons</taxon>
        <taxon>Gunneridae</taxon>
        <taxon>Pentapetalae</taxon>
        <taxon>rosids</taxon>
        <taxon>malvids</taxon>
        <taxon>Myrtales</taxon>
        <taxon>Lythraceae</taxon>
        <taxon>Punica</taxon>
    </lineage>
</organism>
<evidence type="ECO:0000313" key="3">
    <source>
        <dbReference type="Proteomes" id="UP000233551"/>
    </source>
</evidence>
<keyword evidence="1" id="KW-0472">Membrane</keyword>
<keyword evidence="3" id="KW-1185">Reference proteome</keyword>
<dbReference type="Proteomes" id="UP000233551">
    <property type="component" value="Unassembled WGS sequence"/>
</dbReference>
<dbReference type="EMBL" id="PGOL01003486">
    <property type="protein sequence ID" value="PKI40850.1"/>
    <property type="molecule type" value="Genomic_DNA"/>
</dbReference>
<evidence type="ECO:0000313" key="2">
    <source>
        <dbReference type="EMBL" id="PKI40850.1"/>
    </source>
</evidence>
<comment type="caution">
    <text evidence="2">The sequence shown here is derived from an EMBL/GenBank/DDBJ whole genome shotgun (WGS) entry which is preliminary data.</text>
</comment>
<keyword evidence="1" id="KW-0812">Transmembrane</keyword>